<dbReference type="PANTHER" id="PTHR46825">
    <property type="entry name" value="D-ALANYL-D-ALANINE-CARBOXYPEPTIDASE/ENDOPEPTIDASE AMPH"/>
    <property type="match status" value="1"/>
</dbReference>
<evidence type="ECO:0000256" key="1">
    <source>
        <dbReference type="SAM" id="SignalP"/>
    </source>
</evidence>
<evidence type="ECO:0000259" key="2">
    <source>
        <dbReference type="Pfam" id="PF00144"/>
    </source>
</evidence>
<dbReference type="GO" id="GO:0016787">
    <property type="term" value="F:hydrolase activity"/>
    <property type="evidence" value="ECO:0007669"/>
    <property type="project" value="UniProtKB-KW"/>
</dbReference>
<keyword evidence="4" id="KW-1185">Reference proteome</keyword>
<dbReference type="PANTHER" id="PTHR46825:SF7">
    <property type="entry name" value="D-ALANYL-D-ALANINE CARBOXYPEPTIDASE"/>
    <property type="match status" value="1"/>
</dbReference>
<dbReference type="SUPFAM" id="SSF56601">
    <property type="entry name" value="beta-lactamase/transpeptidase-like"/>
    <property type="match status" value="1"/>
</dbReference>
<dbReference type="Pfam" id="PF00144">
    <property type="entry name" value="Beta-lactamase"/>
    <property type="match status" value="1"/>
</dbReference>
<feature type="chain" id="PRO_5046584257" evidence="1">
    <location>
        <begin position="28"/>
        <end position="416"/>
    </location>
</feature>
<feature type="signal peptide" evidence="1">
    <location>
        <begin position="1"/>
        <end position="27"/>
    </location>
</feature>
<dbReference type="Gene3D" id="3.40.710.10">
    <property type="entry name" value="DD-peptidase/beta-lactamase superfamily"/>
    <property type="match status" value="1"/>
</dbReference>
<keyword evidence="1" id="KW-0732">Signal</keyword>
<dbReference type="InterPro" id="IPR001466">
    <property type="entry name" value="Beta-lactam-related"/>
</dbReference>
<evidence type="ECO:0000313" key="3">
    <source>
        <dbReference type="EMBL" id="MBT8798021.1"/>
    </source>
</evidence>
<organism evidence="3 4">
    <name type="scientific">Microbacterium flavum</name>
    <dbReference type="NCBI Taxonomy" id="415216"/>
    <lineage>
        <taxon>Bacteria</taxon>
        <taxon>Bacillati</taxon>
        <taxon>Actinomycetota</taxon>
        <taxon>Actinomycetes</taxon>
        <taxon>Micrococcales</taxon>
        <taxon>Microbacteriaceae</taxon>
        <taxon>Microbacterium</taxon>
    </lineage>
</organism>
<sequence length="416" mass="41584">MPRTGRASRIGALVTSVALALSLAACAPDNGPSVQLPAQVDGALPADTQGLLQAAVDRAIAASGSSGALVGVWAPWAGTWVAGAGSVAPGGAGVDVATSFTAGAITRSMTCDALYGLVADGVVKLDDSVTTYVPGLPGREAITLGQLCDSTSGVASYTPAVFGRFVVTPERVWNPRELVGHGLERPGGQPGAGFSDSDTGYLLLGMALEQASRKSMSALYEKYVFAPIGMSGSSLPASAAATLHGLWSPANAEGAVECAAPIDLGDLSPSATWTAGAVVSDLADVGRYTQSLALGARSYDTEARFDAPLPAAGDAASWFTATGGAYQAGSLIGQFGQTPGMLTAAFADRNTGMTIVVALNNSRASDALVRALAWELAAIASKAPAAAGQTAPDAGLPWTAEDMGAQVTAAAVCPIP</sequence>
<dbReference type="EMBL" id="JAFLHG010000006">
    <property type="protein sequence ID" value="MBT8798021.1"/>
    <property type="molecule type" value="Genomic_DNA"/>
</dbReference>
<proteinExistence type="predicted"/>
<reference evidence="3 4" key="1">
    <citation type="submission" date="2021-03" db="EMBL/GenBank/DDBJ databases">
        <title>Microbacterium pauli sp. nov., isolated from microfiltered milk.</title>
        <authorList>
            <person name="Bellassi P."/>
            <person name="Fontana A."/>
            <person name="Callegari M.L."/>
            <person name="Lorenzo M."/>
            <person name="Cappa F."/>
        </authorList>
    </citation>
    <scope>NUCLEOTIDE SEQUENCE [LARGE SCALE GENOMIC DNA]</scope>
    <source>
        <strain evidence="3 4">DSM 18909</strain>
    </source>
</reference>
<keyword evidence="3" id="KW-0378">Hydrolase</keyword>
<dbReference type="PROSITE" id="PS51257">
    <property type="entry name" value="PROKAR_LIPOPROTEIN"/>
    <property type="match status" value="1"/>
</dbReference>
<feature type="domain" description="Beta-lactamase-related" evidence="2">
    <location>
        <begin position="56"/>
        <end position="373"/>
    </location>
</feature>
<gene>
    <name evidence="3" type="ORF">J0P97_08050</name>
</gene>
<dbReference type="Proteomes" id="UP000740605">
    <property type="component" value="Unassembled WGS sequence"/>
</dbReference>
<dbReference type="InterPro" id="IPR050491">
    <property type="entry name" value="AmpC-like"/>
</dbReference>
<name>A0ABS5XVQ0_9MICO</name>
<protein>
    <submittedName>
        <fullName evidence="3">Serine hydrolase</fullName>
    </submittedName>
</protein>
<evidence type="ECO:0000313" key="4">
    <source>
        <dbReference type="Proteomes" id="UP000740605"/>
    </source>
</evidence>
<comment type="caution">
    <text evidence="3">The sequence shown here is derived from an EMBL/GenBank/DDBJ whole genome shotgun (WGS) entry which is preliminary data.</text>
</comment>
<dbReference type="InterPro" id="IPR012338">
    <property type="entry name" value="Beta-lactam/transpept-like"/>
</dbReference>
<accession>A0ABS5XVQ0</accession>